<sequence>MQQHAIRLQYKVAKDKLLARKVVLLLRHILSTLFANAILLLRHHRHRQSFAASFKRLIYFGAMRIQPSPFKRQFPLKRKSRNKGKTMPPPALKMKGRRPSQAI</sequence>
<evidence type="ECO:0000256" key="1">
    <source>
        <dbReference type="SAM" id="MobiDB-lite"/>
    </source>
</evidence>
<accession>A0ABV0CMI5</accession>
<feature type="region of interest" description="Disordered" evidence="1">
    <location>
        <begin position="71"/>
        <end position="103"/>
    </location>
</feature>
<dbReference type="EMBL" id="JAYFSJ010000007">
    <property type="protein sequence ID" value="MEN7431249.1"/>
    <property type="molecule type" value="Genomic_DNA"/>
</dbReference>
<feature type="compositionally biased region" description="Basic residues" evidence="1">
    <location>
        <begin position="74"/>
        <end position="84"/>
    </location>
</feature>
<dbReference type="RefSeq" id="WP_346788725.1">
    <property type="nucleotide sequence ID" value="NZ_JAYFSJ010000007.1"/>
</dbReference>
<evidence type="ECO:0000313" key="3">
    <source>
        <dbReference type="Proteomes" id="UP001405405"/>
    </source>
</evidence>
<feature type="compositionally biased region" description="Basic residues" evidence="1">
    <location>
        <begin position="94"/>
        <end position="103"/>
    </location>
</feature>
<evidence type="ECO:0008006" key="4">
    <source>
        <dbReference type="Google" id="ProtNLM"/>
    </source>
</evidence>
<dbReference type="Proteomes" id="UP001405405">
    <property type="component" value="Unassembled WGS sequence"/>
</dbReference>
<protein>
    <recommendedName>
        <fullName evidence="4">Transposase DDE domain-containing protein</fullName>
    </recommendedName>
</protein>
<proteinExistence type="predicted"/>
<gene>
    <name evidence="2" type="ORF">VA599_10845</name>
</gene>
<organism evidence="2 3">
    <name type="scientific">Chromobacterium indicum</name>
    <dbReference type="NCBI Taxonomy" id="3110228"/>
    <lineage>
        <taxon>Bacteria</taxon>
        <taxon>Pseudomonadati</taxon>
        <taxon>Pseudomonadota</taxon>
        <taxon>Betaproteobacteria</taxon>
        <taxon>Neisseriales</taxon>
        <taxon>Chromobacteriaceae</taxon>
        <taxon>Chromobacterium</taxon>
    </lineage>
</organism>
<evidence type="ECO:0000313" key="2">
    <source>
        <dbReference type="EMBL" id="MEN7431249.1"/>
    </source>
</evidence>
<comment type="caution">
    <text evidence="2">The sequence shown here is derived from an EMBL/GenBank/DDBJ whole genome shotgun (WGS) entry which is preliminary data.</text>
</comment>
<keyword evidence="3" id="KW-1185">Reference proteome</keyword>
<reference evidence="2 3" key="1">
    <citation type="submission" date="2023-12" db="EMBL/GenBank/DDBJ databases">
        <title>Chromobacterium sp. strain TRC.1.1.SA producing antimicrobial pigment.</title>
        <authorList>
            <person name="Verma N."/>
            <person name="Choksket S."/>
            <person name="Pinnaka A.K."/>
            <person name="Korpole S."/>
        </authorList>
    </citation>
    <scope>NUCLEOTIDE SEQUENCE [LARGE SCALE GENOMIC DNA]</scope>
    <source>
        <strain evidence="2 3">TRC1.1.SA</strain>
    </source>
</reference>
<name>A0ABV0CMI5_9NEIS</name>